<reference evidence="1 2" key="1">
    <citation type="submission" date="2018-11" db="EMBL/GenBank/DDBJ databases">
        <title>The draft genome sequence of Amphritea balenae JAMM 1525T.</title>
        <authorList>
            <person name="Fang Z."/>
            <person name="Zhang Y."/>
            <person name="Han X."/>
        </authorList>
    </citation>
    <scope>NUCLEOTIDE SEQUENCE [LARGE SCALE GENOMIC DNA]</scope>
    <source>
        <strain evidence="1 2">JAMM 1525</strain>
    </source>
</reference>
<dbReference type="Pfam" id="PF16867">
    <property type="entry name" value="DMSP_lyase"/>
    <property type="match status" value="1"/>
</dbReference>
<dbReference type="InterPro" id="IPR011051">
    <property type="entry name" value="RmlC_Cupin_sf"/>
</dbReference>
<accession>A0A3P1SWQ2</accession>
<dbReference type="InterPro" id="IPR031723">
    <property type="entry name" value="DMSP_lyase"/>
</dbReference>
<dbReference type="InterPro" id="IPR014710">
    <property type="entry name" value="RmlC-like_jellyroll"/>
</dbReference>
<protein>
    <submittedName>
        <fullName evidence="1">Transcriptional regulator</fullName>
    </submittedName>
</protein>
<evidence type="ECO:0000313" key="2">
    <source>
        <dbReference type="Proteomes" id="UP000267535"/>
    </source>
</evidence>
<dbReference type="AlphaFoldDB" id="A0A3P1SWQ2"/>
<dbReference type="GO" id="GO:0047869">
    <property type="term" value="F:dimethylpropiothetin dethiomethylase activity"/>
    <property type="evidence" value="ECO:0007669"/>
    <property type="project" value="InterPro"/>
</dbReference>
<organism evidence="1 2">
    <name type="scientific">Amphritea balenae</name>
    <dbReference type="NCBI Taxonomy" id="452629"/>
    <lineage>
        <taxon>Bacteria</taxon>
        <taxon>Pseudomonadati</taxon>
        <taxon>Pseudomonadota</taxon>
        <taxon>Gammaproteobacteria</taxon>
        <taxon>Oceanospirillales</taxon>
        <taxon>Oceanospirillaceae</taxon>
        <taxon>Amphritea</taxon>
    </lineage>
</organism>
<proteinExistence type="predicted"/>
<dbReference type="Gene3D" id="2.60.120.10">
    <property type="entry name" value="Jelly Rolls"/>
    <property type="match status" value="1"/>
</dbReference>
<dbReference type="Proteomes" id="UP000267535">
    <property type="component" value="Unassembled WGS sequence"/>
</dbReference>
<evidence type="ECO:0000313" key="1">
    <source>
        <dbReference type="EMBL" id="RRD01560.1"/>
    </source>
</evidence>
<dbReference type="EMBL" id="RQXV01000001">
    <property type="protein sequence ID" value="RRD01560.1"/>
    <property type="molecule type" value="Genomic_DNA"/>
</dbReference>
<keyword evidence="2" id="KW-1185">Reference proteome</keyword>
<dbReference type="SUPFAM" id="SSF51182">
    <property type="entry name" value="RmlC-like cupins"/>
    <property type="match status" value="1"/>
</dbReference>
<name>A0A3P1SWQ2_9GAMM</name>
<dbReference type="OrthoDB" id="9083851at2"/>
<sequence>MDNKIHELRIQLSQLLKSPSWLSSQCRNAEAAIVADTLCQRLESKPGHFRPSDQPNPLVEELTRVYKSIDDLPDELHGLIHSIEAICDVLPWYKRSAPDSPAFMKGHVNAEIIGPKGLEVREDIIVGITLMRPGITYPDHHHPPAEIYIVLSEGLWRQKDLAWTSPGPGGYVYNPPDIIHAMKSLNTPLFALWCLKP</sequence>
<dbReference type="RefSeq" id="WP_124924633.1">
    <property type="nucleotide sequence ID" value="NZ_BMOH01000001.1"/>
</dbReference>
<gene>
    <name evidence="1" type="ORF">EHS89_03110</name>
</gene>
<comment type="caution">
    <text evidence="1">The sequence shown here is derived from an EMBL/GenBank/DDBJ whole genome shotgun (WGS) entry which is preliminary data.</text>
</comment>